<dbReference type="GeneID" id="24874542"/>
<evidence type="ECO:0000313" key="1">
    <source>
        <dbReference type="EMBL" id="AJZ76341.1"/>
    </source>
</evidence>
<keyword evidence="2" id="KW-1185">Reference proteome</keyword>
<dbReference type="AlphaFoldDB" id="A0A3G1B2K1"/>
<accession>A0A3G1B2K1</accession>
<protein>
    <recommendedName>
        <fullName evidence="3">Thiol-disulfide oxidoreductase</fullName>
    </recommendedName>
</protein>
<sequence>MDLGRMVPLVIYDNQCYLCTKFAKAVNFLARGKLLLVGHYTELGEKLRGQILDSSALEMFWFVDGKTAFGGRAALVPLISAIIQSKGSGNKEFENNEACDVECKNVKAVFVRSASLLTNSKKLAINAI</sequence>
<reference evidence="1 2" key="1">
    <citation type="journal article" date="2016" name="Sci. Rep.">
        <title>A novel ammonia-oxidizing archaeon from wastewater treatment plant: Its enrichment, physiological and genomic characteristics.</title>
        <authorList>
            <person name="Li Y."/>
            <person name="Ding K."/>
            <person name="Wen X."/>
            <person name="Zhang B."/>
            <person name="Shen B."/>
            <person name="Yang Y."/>
        </authorList>
    </citation>
    <scope>NUCLEOTIDE SEQUENCE [LARGE SCALE GENOMIC DNA]</scope>
    <source>
        <strain evidence="1 2">SAT1</strain>
    </source>
</reference>
<dbReference type="RefSeq" id="WP_048187043.1">
    <property type="nucleotide sequence ID" value="NZ_CP011097.1"/>
</dbReference>
<dbReference type="Proteomes" id="UP000266745">
    <property type="component" value="Chromosome"/>
</dbReference>
<gene>
    <name evidence="1" type="ORF">SU86_008205</name>
</gene>
<dbReference type="STRING" id="1603555.SU86_008205"/>
<name>A0A3G1B2K1_9ARCH</name>
<evidence type="ECO:0008006" key="3">
    <source>
        <dbReference type="Google" id="ProtNLM"/>
    </source>
</evidence>
<evidence type="ECO:0000313" key="2">
    <source>
        <dbReference type="Proteomes" id="UP000266745"/>
    </source>
</evidence>
<dbReference type="KEGG" id="tah:SU86_008205"/>
<organism evidence="1 2">
    <name type="scientific">Candidatus Nitrosotenuis cloacae</name>
    <dbReference type="NCBI Taxonomy" id="1603555"/>
    <lineage>
        <taxon>Archaea</taxon>
        <taxon>Nitrososphaerota</taxon>
        <taxon>Candidatus Nitrosotenuis</taxon>
    </lineage>
</organism>
<dbReference type="OrthoDB" id="6714at2157"/>
<proteinExistence type="predicted"/>
<dbReference type="EMBL" id="CP011097">
    <property type="protein sequence ID" value="AJZ76341.1"/>
    <property type="molecule type" value="Genomic_DNA"/>
</dbReference>